<dbReference type="GO" id="GO:0016616">
    <property type="term" value="F:oxidoreductase activity, acting on the CH-OH group of donors, NAD or NADP as acceptor"/>
    <property type="evidence" value="ECO:0007669"/>
    <property type="project" value="TreeGrafter"/>
</dbReference>
<evidence type="ECO:0000256" key="1">
    <source>
        <dbReference type="ARBA" id="ARBA00023002"/>
    </source>
</evidence>
<dbReference type="EMBL" id="ML978121">
    <property type="protein sequence ID" value="KAF2103634.1"/>
    <property type="molecule type" value="Genomic_DNA"/>
</dbReference>
<evidence type="ECO:0000259" key="3">
    <source>
        <dbReference type="Pfam" id="PF01370"/>
    </source>
</evidence>
<protein>
    <submittedName>
        <fullName evidence="4">Nucleoside-diphosphate-sugar epimerase</fullName>
    </submittedName>
</protein>
<dbReference type="Proteomes" id="UP000799772">
    <property type="component" value="Unassembled WGS sequence"/>
</dbReference>
<dbReference type="CDD" id="cd05227">
    <property type="entry name" value="AR_SDR_e"/>
    <property type="match status" value="1"/>
</dbReference>
<dbReference type="PANTHER" id="PTHR10366">
    <property type="entry name" value="NAD DEPENDENT EPIMERASE/DEHYDRATASE"/>
    <property type="match status" value="1"/>
</dbReference>
<proteinExistence type="inferred from homology"/>
<evidence type="ECO:0000256" key="2">
    <source>
        <dbReference type="ARBA" id="ARBA00023445"/>
    </source>
</evidence>
<comment type="similarity">
    <text evidence="2">Belongs to the NAD(P)-dependent epimerase/dehydratase family. Dihydroflavonol-4-reductase subfamily.</text>
</comment>
<name>A0A9P4IM35_9PEZI</name>
<dbReference type="SUPFAM" id="SSF51735">
    <property type="entry name" value="NAD(P)-binding Rossmann-fold domains"/>
    <property type="match status" value="1"/>
</dbReference>
<dbReference type="OrthoDB" id="2735536at2759"/>
<keyword evidence="1" id="KW-0560">Oxidoreductase</keyword>
<dbReference type="PANTHER" id="PTHR10366:SF564">
    <property type="entry name" value="STEROL-4-ALPHA-CARBOXYLATE 3-DEHYDROGENASE, DECARBOXYLATING"/>
    <property type="match status" value="1"/>
</dbReference>
<dbReference type="Pfam" id="PF01370">
    <property type="entry name" value="Epimerase"/>
    <property type="match status" value="1"/>
</dbReference>
<dbReference type="FunFam" id="3.40.50.720:FF:000336">
    <property type="entry name" value="Aldehyde reductase"/>
    <property type="match status" value="1"/>
</dbReference>
<dbReference type="Gene3D" id="3.40.50.720">
    <property type="entry name" value="NAD(P)-binding Rossmann-like Domain"/>
    <property type="match status" value="1"/>
</dbReference>
<sequence length="349" mass="38003">MASNGKELVLVTGGSGFLGVHCILKCLSANYRVRTTIRTLPREKDVRDMLTAGNATNLEDVTFIEADLAKDDGWNEAVKDCAYVLHVASPFPMSVPKHEDDIIIPARQGTLRVLRAARDAGVRRVVITSSFGAVAYGHEDWDTSKPFTEKDWTNPDGPGVSAYIKSKTVAERAAWDFVEEEGGNLELTVIQPTAIFGPILGPDFSPSVEIVLRLMNGSLPGCPRLSWGIIDVRDAADLHLIAMTHPKAKGERFLCVSPPVMTVKEISLALRERLGAAAKRCPTRDLPNFLLRLIALFDPAVALVTPELDKIKPASNDKARNLLGWEPRSNVDAIVASAESLINFGVIKT</sequence>
<reference evidence="4" key="1">
    <citation type="journal article" date="2020" name="Stud. Mycol.">
        <title>101 Dothideomycetes genomes: a test case for predicting lifestyles and emergence of pathogens.</title>
        <authorList>
            <person name="Haridas S."/>
            <person name="Albert R."/>
            <person name="Binder M."/>
            <person name="Bloem J."/>
            <person name="Labutti K."/>
            <person name="Salamov A."/>
            <person name="Andreopoulos B."/>
            <person name="Baker S."/>
            <person name="Barry K."/>
            <person name="Bills G."/>
            <person name="Bluhm B."/>
            <person name="Cannon C."/>
            <person name="Castanera R."/>
            <person name="Culley D."/>
            <person name="Daum C."/>
            <person name="Ezra D."/>
            <person name="Gonzalez J."/>
            <person name="Henrissat B."/>
            <person name="Kuo A."/>
            <person name="Liang C."/>
            <person name="Lipzen A."/>
            <person name="Lutzoni F."/>
            <person name="Magnuson J."/>
            <person name="Mondo S."/>
            <person name="Nolan M."/>
            <person name="Ohm R."/>
            <person name="Pangilinan J."/>
            <person name="Park H.-J."/>
            <person name="Ramirez L."/>
            <person name="Alfaro M."/>
            <person name="Sun H."/>
            <person name="Tritt A."/>
            <person name="Yoshinaga Y."/>
            <person name="Zwiers L.-H."/>
            <person name="Turgeon B."/>
            <person name="Goodwin S."/>
            <person name="Spatafora J."/>
            <person name="Crous P."/>
            <person name="Grigoriev I."/>
        </authorList>
    </citation>
    <scope>NUCLEOTIDE SEQUENCE</scope>
    <source>
        <strain evidence="4">CBS 133067</strain>
    </source>
</reference>
<dbReference type="InterPro" id="IPR036291">
    <property type="entry name" value="NAD(P)-bd_dom_sf"/>
</dbReference>
<keyword evidence="5" id="KW-1185">Reference proteome</keyword>
<feature type="domain" description="NAD-dependent epimerase/dehydratase" evidence="3">
    <location>
        <begin position="9"/>
        <end position="251"/>
    </location>
</feature>
<dbReference type="InterPro" id="IPR050425">
    <property type="entry name" value="NAD(P)_dehydrat-like"/>
</dbReference>
<accession>A0A9P4IM35</accession>
<organism evidence="4 5">
    <name type="scientific">Rhizodiscina lignyota</name>
    <dbReference type="NCBI Taxonomy" id="1504668"/>
    <lineage>
        <taxon>Eukaryota</taxon>
        <taxon>Fungi</taxon>
        <taxon>Dikarya</taxon>
        <taxon>Ascomycota</taxon>
        <taxon>Pezizomycotina</taxon>
        <taxon>Dothideomycetes</taxon>
        <taxon>Pleosporomycetidae</taxon>
        <taxon>Aulographales</taxon>
        <taxon>Rhizodiscinaceae</taxon>
        <taxon>Rhizodiscina</taxon>
    </lineage>
</organism>
<dbReference type="AlphaFoldDB" id="A0A9P4IM35"/>
<comment type="caution">
    <text evidence="4">The sequence shown here is derived from an EMBL/GenBank/DDBJ whole genome shotgun (WGS) entry which is preliminary data.</text>
</comment>
<gene>
    <name evidence="4" type="ORF">NA57DRAFT_69848</name>
</gene>
<dbReference type="InterPro" id="IPR001509">
    <property type="entry name" value="Epimerase_deHydtase"/>
</dbReference>
<evidence type="ECO:0000313" key="5">
    <source>
        <dbReference type="Proteomes" id="UP000799772"/>
    </source>
</evidence>
<evidence type="ECO:0000313" key="4">
    <source>
        <dbReference type="EMBL" id="KAF2103634.1"/>
    </source>
</evidence>